<evidence type="ECO:0000313" key="1">
    <source>
        <dbReference type="EMBL" id="KAF0743764.1"/>
    </source>
</evidence>
<comment type="caution">
    <text evidence="1">The sequence shown here is derived from an EMBL/GenBank/DDBJ whole genome shotgun (WGS) entry which is preliminary data.</text>
</comment>
<evidence type="ECO:0000313" key="2">
    <source>
        <dbReference type="Proteomes" id="UP000481153"/>
    </source>
</evidence>
<dbReference type="VEuPathDB" id="FungiDB:AeMF1_013062"/>
<keyword evidence="2" id="KW-1185">Reference proteome</keyword>
<dbReference type="Proteomes" id="UP000481153">
    <property type="component" value="Unassembled WGS sequence"/>
</dbReference>
<proteinExistence type="predicted"/>
<organism evidence="1 2">
    <name type="scientific">Aphanomyces euteiches</name>
    <dbReference type="NCBI Taxonomy" id="100861"/>
    <lineage>
        <taxon>Eukaryota</taxon>
        <taxon>Sar</taxon>
        <taxon>Stramenopiles</taxon>
        <taxon>Oomycota</taxon>
        <taxon>Saprolegniomycetes</taxon>
        <taxon>Saprolegniales</taxon>
        <taxon>Verrucalvaceae</taxon>
        <taxon>Aphanomyces</taxon>
    </lineage>
</organism>
<dbReference type="EMBL" id="VJMJ01000012">
    <property type="protein sequence ID" value="KAF0743764.1"/>
    <property type="molecule type" value="Genomic_DNA"/>
</dbReference>
<sequence>MHQLDMNKPIADSKVLNTNAELIDDSTAYAGTSLLGDNVGLCGCRKLGQGHVKPKLPRKKLFQRRKDDHHMLTVNLLQQNNEFGEFGTASTITSTPIMLTLDDLA</sequence>
<accession>A0A6G0XT30</accession>
<gene>
    <name evidence="1" type="ORF">Ae201684_001417</name>
</gene>
<protein>
    <submittedName>
        <fullName evidence="1">Uncharacterized protein</fullName>
    </submittedName>
</protein>
<reference evidence="1 2" key="1">
    <citation type="submission" date="2019-07" db="EMBL/GenBank/DDBJ databases">
        <title>Genomics analysis of Aphanomyces spp. identifies a new class of oomycete effector associated with host adaptation.</title>
        <authorList>
            <person name="Gaulin E."/>
        </authorList>
    </citation>
    <scope>NUCLEOTIDE SEQUENCE [LARGE SCALE GENOMIC DNA]</scope>
    <source>
        <strain evidence="1 2">ATCC 201684</strain>
    </source>
</reference>
<dbReference type="AlphaFoldDB" id="A0A6G0XT30"/>
<name>A0A6G0XT30_9STRA</name>